<dbReference type="InterPro" id="IPR037923">
    <property type="entry name" value="HTH-like"/>
</dbReference>
<protein>
    <submittedName>
        <fullName evidence="5">AraC family transcriptional regulator</fullName>
    </submittedName>
</protein>
<evidence type="ECO:0000259" key="4">
    <source>
        <dbReference type="PROSITE" id="PS01124"/>
    </source>
</evidence>
<evidence type="ECO:0000256" key="2">
    <source>
        <dbReference type="ARBA" id="ARBA00023125"/>
    </source>
</evidence>
<dbReference type="InterPro" id="IPR018060">
    <property type="entry name" value="HTH_AraC"/>
</dbReference>
<evidence type="ECO:0000256" key="1">
    <source>
        <dbReference type="ARBA" id="ARBA00023015"/>
    </source>
</evidence>
<proteinExistence type="predicted"/>
<evidence type="ECO:0000256" key="3">
    <source>
        <dbReference type="ARBA" id="ARBA00023163"/>
    </source>
</evidence>
<reference evidence="6" key="1">
    <citation type="journal article" date="2019" name="Int. J. Syst. Evol. Microbiol.">
        <title>The Global Catalogue of Microorganisms (GCM) 10K type strain sequencing project: providing services to taxonomists for standard genome sequencing and annotation.</title>
        <authorList>
            <consortium name="The Broad Institute Genomics Platform"/>
            <consortium name="The Broad Institute Genome Sequencing Center for Infectious Disease"/>
            <person name="Wu L."/>
            <person name="Ma J."/>
        </authorList>
    </citation>
    <scope>NUCLEOTIDE SEQUENCE [LARGE SCALE GENOMIC DNA]</scope>
    <source>
        <strain evidence="6">CCUG 53270</strain>
    </source>
</reference>
<evidence type="ECO:0000313" key="5">
    <source>
        <dbReference type="EMBL" id="MFD1224191.1"/>
    </source>
</evidence>
<evidence type="ECO:0000313" key="6">
    <source>
        <dbReference type="Proteomes" id="UP001597180"/>
    </source>
</evidence>
<dbReference type="InterPro" id="IPR009057">
    <property type="entry name" value="Homeodomain-like_sf"/>
</dbReference>
<dbReference type="PROSITE" id="PS01124">
    <property type="entry name" value="HTH_ARAC_FAMILY_2"/>
    <property type="match status" value="1"/>
</dbReference>
<dbReference type="PROSITE" id="PS00041">
    <property type="entry name" value="HTH_ARAC_FAMILY_1"/>
    <property type="match status" value="1"/>
</dbReference>
<dbReference type="Pfam" id="PF12833">
    <property type="entry name" value="HTH_18"/>
    <property type="match status" value="1"/>
</dbReference>
<dbReference type="Pfam" id="PF02311">
    <property type="entry name" value="AraC_binding"/>
    <property type="match status" value="1"/>
</dbReference>
<dbReference type="InterPro" id="IPR014710">
    <property type="entry name" value="RmlC-like_jellyroll"/>
</dbReference>
<dbReference type="InterPro" id="IPR018062">
    <property type="entry name" value="HTH_AraC-typ_CS"/>
</dbReference>
<dbReference type="EMBL" id="JBHTLU010000042">
    <property type="protein sequence ID" value="MFD1224191.1"/>
    <property type="molecule type" value="Genomic_DNA"/>
</dbReference>
<dbReference type="SUPFAM" id="SSF46689">
    <property type="entry name" value="Homeodomain-like"/>
    <property type="match status" value="2"/>
</dbReference>
<comment type="caution">
    <text evidence="5">The sequence shown here is derived from an EMBL/GenBank/DDBJ whole genome shotgun (WGS) entry which is preliminary data.</text>
</comment>
<keyword evidence="2" id="KW-0238">DNA-binding</keyword>
<dbReference type="SUPFAM" id="SSF51215">
    <property type="entry name" value="Regulatory protein AraC"/>
    <property type="match status" value="1"/>
</dbReference>
<sequence length="249" mass="28785">MNSNLLILFKGEKHGHGKVALHSHTFWQLEMVTRGHIAYTLYDNTVRVLNAGDLLLIPPFQEHEFIYDTPGAAWITLKFERSEASDSSWGGVIPKSLFTEKFTASLLATITGTILKPYEKTFVEGMLESLFVYIGSDDFCQMEDEPSQLVRAITDMVRERNGRPISVDEIAEQLSYTRSHISKLFKQLTGENLKSFIDRVRLEKAKEMLRYSEFNISYITEELGFKDIFTFSRFFKRMTGMNPRLYRAH</sequence>
<dbReference type="Gene3D" id="2.60.120.10">
    <property type="entry name" value="Jelly Rolls"/>
    <property type="match status" value="1"/>
</dbReference>
<dbReference type="RefSeq" id="WP_345592756.1">
    <property type="nucleotide sequence ID" value="NZ_BAABJG010000036.1"/>
</dbReference>
<dbReference type="PANTHER" id="PTHR43280">
    <property type="entry name" value="ARAC-FAMILY TRANSCRIPTIONAL REGULATOR"/>
    <property type="match status" value="1"/>
</dbReference>
<dbReference type="PANTHER" id="PTHR43280:SF2">
    <property type="entry name" value="HTH-TYPE TRANSCRIPTIONAL REGULATOR EXSA"/>
    <property type="match status" value="1"/>
</dbReference>
<dbReference type="SMART" id="SM00342">
    <property type="entry name" value="HTH_ARAC"/>
    <property type="match status" value="1"/>
</dbReference>
<name>A0ABW3UWP4_9BACL</name>
<organism evidence="5 6">
    <name type="scientific">Paenibacillus vulneris</name>
    <dbReference type="NCBI Taxonomy" id="1133364"/>
    <lineage>
        <taxon>Bacteria</taxon>
        <taxon>Bacillati</taxon>
        <taxon>Bacillota</taxon>
        <taxon>Bacilli</taxon>
        <taxon>Bacillales</taxon>
        <taxon>Paenibacillaceae</taxon>
        <taxon>Paenibacillus</taxon>
    </lineage>
</organism>
<keyword evidence="1" id="KW-0805">Transcription regulation</keyword>
<feature type="domain" description="HTH araC/xylS-type" evidence="4">
    <location>
        <begin position="151"/>
        <end position="249"/>
    </location>
</feature>
<dbReference type="Proteomes" id="UP001597180">
    <property type="component" value="Unassembled WGS sequence"/>
</dbReference>
<accession>A0ABW3UWP4</accession>
<gene>
    <name evidence="5" type="ORF">ACFQ4B_29195</name>
</gene>
<keyword evidence="3" id="KW-0804">Transcription</keyword>
<keyword evidence="6" id="KW-1185">Reference proteome</keyword>
<dbReference type="InterPro" id="IPR003313">
    <property type="entry name" value="AraC-bd"/>
</dbReference>
<dbReference type="Gene3D" id="1.10.10.60">
    <property type="entry name" value="Homeodomain-like"/>
    <property type="match status" value="2"/>
</dbReference>